<evidence type="ECO:0000313" key="2">
    <source>
        <dbReference type="EMBL" id="SUV52691.1"/>
    </source>
</evidence>
<dbReference type="EMBL" id="UFTJ01000003">
    <property type="protein sequence ID" value="SUV52691.1"/>
    <property type="molecule type" value="Genomic_DNA"/>
</dbReference>
<keyword evidence="1" id="KW-0472">Membrane</keyword>
<gene>
    <name evidence="2" type="ORF">NCTC11661_01831</name>
</gene>
<protein>
    <submittedName>
        <fullName evidence="2">Uncharacterized protein</fullName>
    </submittedName>
</protein>
<dbReference type="RefSeq" id="WP_002688199.1">
    <property type="nucleotide sequence ID" value="NZ_UFTJ01000003.1"/>
</dbReference>
<sequence>MKISKVVIKKTNARFWDGILSILSLPVIIIIFFLVLLMSVFWLLKWIIKEKILGIKEENKIEQREDILFQNKHFKIVRNFISVESETEENAPFLGFCYSIDEQEEEPWLFQLKDLRNATELEGCYVTDFIMETNLHLYLQQLTKKDTEVKSHLIAFDIHSGKVKIIHEVGNFLLKKFDPKTMQIKGFGKNQSIQLQVEGITLLK</sequence>
<evidence type="ECO:0000256" key="1">
    <source>
        <dbReference type="SAM" id="Phobius"/>
    </source>
</evidence>
<keyword evidence="1" id="KW-0812">Transmembrane</keyword>
<name>A0A380ZTQ5_9FLAO</name>
<dbReference type="AlphaFoldDB" id="A0A380ZTQ5"/>
<dbReference type="Proteomes" id="UP000255515">
    <property type="component" value="Unassembled WGS sequence"/>
</dbReference>
<accession>A0A380ZTQ5</accession>
<proteinExistence type="predicted"/>
<feature type="transmembrane region" description="Helical" evidence="1">
    <location>
        <begin position="20"/>
        <end position="44"/>
    </location>
</feature>
<reference evidence="2 3" key="1">
    <citation type="submission" date="2018-06" db="EMBL/GenBank/DDBJ databases">
        <authorList>
            <consortium name="Pathogen Informatics"/>
            <person name="Doyle S."/>
        </authorList>
    </citation>
    <scope>NUCLEOTIDE SEQUENCE [LARGE SCALE GENOMIC DNA]</scope>
    <source>
        <strain evidence="2 3">NCTC11661</strain>
    </source>
</reference>
<evidence type="ECO:0000313" key="3">
    <source>
        <dbReference type="Proteomes" id="UP000255515"/>
    </source>
</evidence>
<organism evidence="2 3">
    <name type="scientific">Bergeyella zoohelcum</name>
    <dbReference type="NCBI Taxonomy" id="1015"/>
    <lineage>
        <taxon>Bacteria</taxon>
        <taxon>Pseudomonadati</taxon>
        <taxon>Bacteroidota</taxon>
        <taxon>Flavobacteriia</taxon>
        <taxon>Flavobacteriales</taxon>
        <taxon>Weeksellaceae</taxon>
        <taxon>Bergeyella</taxon>
    </lineage>
</organism>
<keyword evidence="1" id="KW-1133">Transmembrane helix</keyword>